<name>A0A9D1Z2A3_9BACT</name>
<gene>
    <name evidence="1" type="ORF">H9828_02520</name>
</gene>
<organism evidence="1 2">
    <name type="scientific">Candidatus Alistipes intestinigallinarum</name>
    <dbReference type="NCBI Taxonomy" id="2838440"/>
    <lineage>
        <taxon>Bacteria</taxon>
        <taxon>Pseudomonadati</taxon>
        <taxon>Bacteroidota</taxon>
        <taxon>Bacteroidia</taxon>
        <taxon>Bacteroidales</taxon>
        <taxon>Rikenellaceae</taxon>
        <taxon>Alistipes</taxon>
    </lineage>
</organism>
<protein>
    <submittedName>
        <fullName evidence="1">Uncharacterized protein</fullName>
    </submittedName>
</protein>
<evidence type="ECO:0000313" key="2">
    <source>
        <dbReference type="Proteomes" id="UP000886844"/>
    </source>
</evidence>
<reference evidence="1" key="2">
    <citation type="submission" date="2021-04" db="EMBL/GenBank/DDBJ databases">
        <authorList>
            <person name="Gilroy R."/>
        </authorList>
    </citation>
    <scope>NUCLEOTIDE SEQUENCE</scope>
    <source>
        <strain evidence="1">5134</strain>
    </source>
</reference>
<dbReference type="Proteomes" id="UP000886844">
    <property type="component" value="Unassembled WGS sequence"/>
</dbReference>
<comment type="caution">
    <text evidence="1">The sequence shown here is derived from an EMBL/GenBank/DDBJ whole genome shotgun (WGS) entry which is preliminary data.</text>
</comment>
<accession>A0A9D1Z2A3</accession>
<evidence type="ECO:0000313" key="1">
    <source>
        <dbReference type="EMBL" id="HIY68276.1"/>
    </source>
</evidence>
<proteinExistence type="predicted"/>
<dbReference type="EMBL" id="DXDA01000021">
    <property type="protein sequence ID" value="HIY68276.1"/>
    <property type="molecule type" value="Genomic_DNA"/>
</dbReference>
<dbReference type="AlphaFoldDB" id="A0A9D1Z2A3"/>
<sequence>MYLRKINRPGPSFREPRRKNGGRCLLAAAALLLLAACGSGRPKSSETGESGTAVASTPPTETAVTAAIRFHVDSVSLLRGRVVLAHEVRAFIPEGDTVEYWIVDRSGALERAYDRATGGQKNGKPAWAELKVRYKGPSDEGFAADYAGVFEVVELVSVEKAEE</sequence>
<reference evidence="1" key="1">
    <citation type="journal article" date="2021" name="PeerJ">
        <title>Extensive microbial diversity within the chicken gut microbiome revealed by metagenomics and culture.</title>
        <authorList>
            <person name="Gilroy R."/>
            <person name="Ravi A."/>
            <person name="Getino M."/>
            <person name="Pursley I."/>
            <person name="Horton D.L."/>
            <person name="Alikhan N.F."/>
            <person name="Baker D."/>
            <person name="Gharbi K."/>
            <person name="Hall N."/>
            <person name="Watson M."/>
            <person name="Adriaenssens E.M."/>
            <person name="Foster-Nyarko E."/>
            <person name="Jarju S."/>
            <person name="Secka A."/>
            <person name="Antonio M."/>
            <person name="Oren A."/>
            <person name="Chaudhuri R.R."/>
            <person name="La Ragione R."/>
            <person name="Hildebrand F."/>
            <person name="Pallen M.J."/>
        </authorList>
    </citation>
    <scope>NUCLEOTIDE SEQUENCE</scope>
    <source>
        <strain evidence="1">5134</strain>
    </source>
</reference>